<protein>
    <submittedName>
        <fullName evidence="4">HipA domain-containing protein</fullName>
    </submittedName>
</protein>
<dbReference type="InterPro" id="IPR012893">
    <property type="entry name" value="HipA-like_C"/>
</dbReference>
<sequence>MNLNGKFYSGKDEKYGVTWHGKDYILKPARNEQKEIKIYAEYVASIVYRQLGWPVQNVVITRWQGIPSILVEDFLEKSDYFLPFGSMIEENYDADHADVSYSYENIVKILFAYPGIAQPCEALKWFWKLYLVDYLISAGGRNASNWGFIGHRGQLFPAPAFDNSSSFYYKLYSGMPFTGVGDPPVPRMSFRGEKKPRIAIISSCQFPLCNLATQYVIDQFSLQQIAEELRSSAVPKQIAENWFLKILCDNFTQLKQRWHSENR</sequence>
<evidence type="ECO:0000256" key="2">
    <source>
        <dbReference type="ARBA" id="ARBA00022777"/>
    </source>
</evidence>
<evidence type="ECO:0000313" key="5">
    <source>
        <dbReference type="Proteomes" id="UP000768567"/>
    </source>
</evidence>
<gene>
    <name evidence="4" type="ORF">INF35_07965</name>
</gene>
<reference evidence="4 5" key="1">
    <citation type="submission" date="2020-10" db="EMBL/GenBank/DDBJ databases">
        <title>ChiBAC.</title>
        <authorList>
            <person name="Zenner C."/>
            <person name="Hitch T.C.A."/>
            <person name="Clavel T."/>
        </authorList>
    </citation>
    <scope>NUCLEOTIDE SEQUENCE [LARGE SCALE GENOMIC DNA]</scope>
    <source>
        <strain evidence="4 5">DSM 109015</strain>
    </source>
</reference>
<name>A0ABR9R3M6_9FIRM</name>
<feature type="domain" description="HipA-like C-terminal" evidence="3">
    <location>
        <begin position="10"/>
        <end position="231"/>
    </location>
</feature>
<dbReference type="Gene3D" id="1.10.1070.20">
    <property type="match status" value="1"/>
</dbReference>
<dbReference type="Proteomes" id="UP000768567">
    <property type="component" value="Unassembled WGS sequence"/>
</dbReference>
<keyword evidence="2" id="KW-0418">Kinase</keyword>
<evidence type="ECO:0000256" key="1">
    <source>
        <dbReference type="ARBA" id="ARBA00022679"/>
    </source>
</evidence>
<dbReference type="EMBL" id="JADCKC010000002">
    <property type="protein sequence ID" value="MBE5037718.1"/>
    <property type="molecule type" value="Genomic_DNA"/>
</dbReference>
<keyword evidence="1" id="KW-0808">Transferase</keyword>
<proteinExistence type="predicted"/>
<evidence type="ECO:0000259" key="3">
    <source>
        <dbReference type="Pfam" id="PF07804"/>
    </source>
</evidence>
<organism evidence="4 5">
    <name type="scientific">Gemmiger gallinarum</name>
    <dbReference type="NCBI Taxonomy" id="2779354"/>
    <lineage>
        <taxon>Bacteria</taxon>
        <taxon>Bacillati</taxon>
        <taxon>Bacillota</taxon>
        <taxon>Clostridia</taxon>
        <taxon>Eubacteriales</taxon>
        <taxon>Gemmiger</taxon>
    </lineage>
</organism>
<dbReference type="Pfam" id="PF07804">
    <property type="entry name" value="HipA_C"/>
    <property type="match status" value="1"/>
</dbReference>
<dbReference type="RefSeq" id="WP_193501271.1">
    <property type="nucleotide sequence ID" value="NZ_JADCKC010000002.1"/>
</dbReference>
<evidence type="ECO:0000313" key="4">
    <source>
        <dbReference type="EMBL" id="MBE5037718.1"/>
    </source>
</evidence>
<dbReference type="Gene3D" id="3.30.200.120">
    <property type="match status" value="1"/>
</dbReference>
<keyword evidence="5" id="KW-1185">Reference proteome</keyword>
<accession>A0ABR9R3M6</accession>
<comment type="caution">
    <text evidence="4">The sequence shown here is derived from an EMBL/GenBank/DDBJ whole genome shotgun (WGS) entry which is preliminary data.</text>
</comment>